<accession>A0ABU7VNR7</accession>
<feature type="transmembrane region" description="Helical" evidence="1">
    <location>
        <begin position="78"/>
        <end position="101"/>
    </location>
</feature>
<evidence type="ECO:0000313" key="3">
    <source>
        <dbReference type="Proteomes" id="UP001306950"/>
    </source>
</evidence>
<proteinExistence type="predicted"/>
<sequence length="256" mass="29499">MSFEDARCTDASGFCPLVVRSGNILEWCENMLKVMLENLQILFSVSFGSLILIGAVAFLAVMFIYARKDTELSYRNRIILFFYVVIAVILITIFCLSFLIFSMHLLFALIYFFCWIFGLNQVISNYLALTVTFIGFSFIPKKITKPILKLFPTDFYNDKNVMANILVGFLDVLNIKTIIYLFSFILVFLAGIESLSGMVIFHNVLLWINIKQIVLESVVTFIAFDRFYKAIVEDFNKNKPKIISIYNIVTDYLKKS</sequence>
<evidence type="ECO:0000256" key="1">
    <source>
        <dbReference type="SAM" id="Phobius"/>
    </source>
</evidence>
<dbReference type="RefSeq" id="WP_331845624.1">
    <property type="nucleotide sequence ID" value="NZ_JAZHPZ010000002.1"/>
</dbReference>
<feature type="transmembrane region" description="Helical" evidence="1">
    <location>
        <begin position="107"/>
        <end position="140"/>
    </location>
</feature>
<reference evidence="2 3" key="1">
    <citation type="submission" date="2024-02" db="EMBL/GenBank/DDBJ databases">
        <title>A nitrogen-fixing paenibacillus bacterium.</title>
        <authorList>
            <person name="Zhang W.L."/>
            <person name="Chen S.F."/>
        </authorList>
    </citation>
    <scope>NUCLEOTIDE SEQUENCE [LARGE SCALE GENOMIC DNA]</scope>
    <source>
        <strain evidence="2 3">M1</strain>
    </source>
</reference>
<keyword evidence="1" id="KW-0812">Transmembrane</keyword>
<dbReference type="Proteomes" id="UP001306950">
    <property type="component" value="Unassembled WGS sequence"/>
</dbReference>
<dbReference type="EMBL" id="JAZHPZ010000002">
    <property type="protein sequence ID" value="MEF2965392.1"/>
    <property type="molecule type" value="Genomic_DNA"/>
</dbReference>
<gene>
    <name evidence="2" type="ORF">V3851_06055</name>
</gene>
<organism evidence="2 3">
    <name type="scientific">Paenibacillus haidiansis</name>
    <dbReference type="NCBI Taxonomy" id="1574488"/>
    <lineage>
        <taxon>Bacteria</taxon>
        <taxon>Bacillati</taxon>
        <taxon>Bacillota</taxon>
        <taxon>Bacilli</taxon>
        <taxon>Bacillales</taxon>
        <taxon>Paenibacillaceae</taxon>
        <taxon>Paenibacillus</taxon>
    </lineage>
</organism>
<feature type="transmembrane region" description="Helical" evidence="1">
    <location>
        <begin position="161"/>
        <end position="192"/>
    </location>
</feature>
<protein>
    <submittedName>
        <fullName evidence="2">Uncharacterized protein</fullName>
    </submittedName>
</protein>
<comment type="caution">
    <text evidence="2">The sequence shown here is derived from an EMBL/GenBank/DDBJ whole genome shotgun (WGS) entry which is preliminary data.</text>
</comment>
<name>A0ABU7VNR7_9BACL</name>
<feature type="transmembrane region" description="Helical" evidence="1">
    <location>
        <begin position="41"/>
        <end position="66"/>
    </location>
</feature>
<keyword evidence="1" id="KW-1133">Transmembrane helix</keyword>
<keyword evidence="3" id="KW-1185">Reference proteome</keyword>
<evidence type="ECO:0000313" key="2">
    <source>
        <dbReference type="EMBL" id="MEF2965392.1"/>
    </source>
</evidence>
<keyword evidence="1" id="KW-0472">Membrane</keyword>